<feature type="region of interest" description="Disordered" evidence="1">
    <location>
        <begin position="214"/>
        <end position="258"/>
    </location>
</feature>
<dbReference type="AlphaFoldDB" id="A0A9W8VLC1"/>
<dbReference type="Proteomes" id="UP001152049">
    <property type="component" value="Unassembled WGS sequence"/>
</dbReference>
<feature type="region of interest" description="Disordered" evidence="1">
    <location>
        <begin position="408"/>
        <end position="427"/>
    </location>
</feature>
<feature type="compositionally biased region" description="Polar residues" evidence="1">
    <location>
        <begin position="233"/>
        <end position="257"/>
    </location>
</feature>
<feature type="region of interest" description="Disordered" evidence="1">
    <location>
        <begin position="54"/>
        <end position="123"/>
    </location>
</feature>
<gene>
    <name evidence="2" type="ORF">NW762_003747</name>
</gene>
<feature type="region of interest" description="Disordered" evidence="1">
    <location>
        <begin position="159"/>
        <end position="193"/>
    </location>
</feature>
<feature type="compositionally biased region" description="Basic and acidic residues" evidence="1">
    <location>
        <begin position="292"/>
        <end position="311"/>
    </location>
</feature>
<accession>A0A9W8VLC1</accession>
<protein>
    <submittedName>
        <fullName evidence="2">Uncharacterized protein</fullName>
    </submittedName>
</protein>
<evidence type="ECO:0000313" key="2">
    <source>
        <dbReference type="EMBL" id="KAJ4267635.1"/>
    </source>
</evidence>
<dbReference type="EMBL" id="JAOQAZ010000004">
    <property type="protein sequence ID" value="KAJ4267635.1"/>
    <property type="molecule type" value="Genomic_DNA"/>
</dbReference>
<comment type="caution">
    <text evidence="2">The sequence shown here is derived from an EMBL/GenBank/DDBJ whole genome shotgun (WGS) entry which is preliminary data.</text>
</comment>
<sequence>MNWTEGALARHSRRKGWDKDAARQKQYFAKARARKHAPASNKALDVVSFVPDYIPQPQPAQDRHSTFSTPRQKQKTPRRRLIQNRHDATMEIDRHSARGDDPQLEKQITEGHHSSVSPLDKDRQELDIAAKRRKLLQKTDWTGVSAQKPLLAEFSWQRDRASKPIAKPTSRRDHRSSRASDGPVLNRHINERTLGRLSDKDMRINIGSQNLRWSRESNSVRSSATRRHLFPDSDNSTRNQTTLQLPISPYQQTSSAHRNSRILTSHHHSDEFPASFESRNSLPNFSTTPQHPENRYTRQAKKGHDDSNEMRRVVRSPTPAIHHPQPTRERRIPMFDIRSPDLQEDMSTVAVLGASTQFSHRITSEDIQWNKWLNSNSKAAPQESNEMIQDQQLSLTISPGISNYWDTSEDHPQTTSPINRTRSRQSLLHRVDEPLSRSSDTYSYNIPLSDNLQSETVATESELPELHMEGSLSSISRLRRSCILPKSLSCERNEPSIRPGSDLVLPLGVHLPLTPQVQDLLDLLTASEAQQEAINEHGEDREITPNPEDEDEIWKRFVFDDDSAEIDRKAREEAHERTKCDLGFKKPNNPHAFIESSLTSGLPAPASDIAEPPSASRDKPSPTTEHIPKMTNTVPEDLSDAGMVVSSSEAAAKINATDATDSIIAQPASPQPPQAEFRFHHPQLFVGRLANDVPSNPSSVSLYAPPKKGRRPRSGRRRDKGRPDFRAMPNYNDDPIEED</sequence>
<feature type="compositionally biased region" description="Polar residues" evidence="1">
    <location>
        <begin position="277"/>
        <end position="291"/>
    </location>
</feature>
<feature type="region of interest" description="Disordered" evidence="1">
    <location>
        <begin position="270"/>
        <end position="311"/>
    </location>
</feature>
<evidence type="ECO:0000313" key="3">
    <source>
        <dbReference type="Proteomes" id="UP001152049"/>
    </source>
</evidence>
<feature type="compositionally biased region" description="Polar residues" evidence="1">
    <location>
        <begin position="413"/>
        <end position="426"/>
    </location>
</feature>
<dbReference type="OrthoDB" id="5426563at2759"/>
<feature type="compositionally biased region" description="Basic and acidic residues" evidence="1">
    <location>
        <begin position="570"/>
        <end position="584"/>
    </location>
</feature>
<feature type="region of interest" description="Disordered" evidence="1">
    <location>
        <begin position="661"/>
        <end position="739"/>
    </location>
</feature>
<name>A0A9W8VLC1_9HYPO</name>
<feature type="region of interest" description="Disordered" evidence="1">
    <location>
        <begin position="1"/>
        <end position="23"/>
    </location>
</feature>
<feature type="compositionally biased region" description="Basic residues" evidence="1">
    <location>
        <begin position="72"/>
        <end position="83"/>
    </location>
</feature>
<evidence type="ECO:0000256" key="1">
    <source>
        <dbReference type="SAM" id="MobiDB-lite"/>
    </source>
</evidence>
<reference evidence="2" key="1">
    <citation type="submission" date="2022-09" db="EMBL/GenBank/DDBJ databases">
        <title>Fusarium specimens isolated from Avocado Roots.</title>
        <authorList>
            <person name="Stajich J."/>
            <person name="Roper C."/>
            <person name="Heimlech-Rivalta G."/>
        </authorList>
    </citation>
    <scope>NUCLEOTIDE SEQUENCE</scope>
    <source>
        <strain evidence="2">CF00136</strain>
    </source>
</reference>
<feature type="compositionally biased region" description="Basic and acidic residues" evidence="1">
    <location>
        <begin position="84"/>
        <end position="123"/>
    </location>
</feature>
<feature type="compositionally biased region" description="Polar residues" evidence="1">
    <location>
        <begin position="214"/>
        <end position="223"/>
    </location>
</feature>
<feature type="region of interest" description="Disordered" evidence="1">
    <location>
        <begin position="570"/>
        <end position="645"/>
    </location>
</feature>
<feature type="compositionally biased region" description="Basic residues" evidence="1">
    <location>
        <begin position="707"/>
        <end position="720"/>
    </location>
</feature>
<keyword evidence="3" id="KW-1185">Reference proteome</keyword>
<organism evidence="2 3">
    <name type="scientific">Fusarium torreyae</name>
    <dbReference type="NCBI Taxonomy" id="1237075"/>
    <lineage>
        <taxon>Eukaryota</taxon>
        <taxon>Fungi</taxon>
        <taxon>Dikarya</taxon>
        <taxon>Ascomycota</taxon>
        <taxon>Pezizomycotina</taxon>
        <taxon>Sordariomycetes</taxon>
        <taxon>Hypocreomycetidae</taxon>
        <taxon>Hypocreales</taxon>
        <taxon>Nectriaceae</taxon>
        <taxon>Fusarium</taxon>
    </lineage>
</organism>
<proteinExistence type="predicted"/>